<dbReference type="STRING" id="1182545.A0A072PT49"/>
<accession>A0A072PT49</accession>
<sequence length="123" mass="12836">MAKNELHGVALVTGAGSGIGRATAIAFARAGCTKIALLDLNEIGVNEIKSALECLFASANVAAIVAAFVIDILSLESVSRTYSAVKSKFGRIDYAVQCAGIAMLIGRPSNSLEQFDKQIAVNY</sequence>
<protein>
    <recommendedName>
        <fullName evidence="4">3-oxoacyl-[acyl-carrier protein] reductase</fullName>
    </recommendedName>
</protein>
<gene>
    <name evidence="2" type="ORF">A1O9_06616</name>
</gene>
<dbReference type="HOGENOM" id="CLU_010194_2_19_1"/>
<dbReference type="GO" id="GO:0016616">
    <property type="term" value="F:oxidoreductase activity, acting on the CH-OH group of donors, NAD or NADP as acceptor"/>
    <property type="evidence" value="ECO:0007669"/>
    <property type="project" value="TreeGrafter"/>
</dbReference>
<dbReference type="InterPro" id="IPR036291">
    <property type="entry name" value="NAD(P)-bd_dom_sf"/>
</dbReference>
<dbReference type="RefSeq" id="XP_013261280.1">
    <property type="nucleotide sequence ID" value="XM_013405826.1"/>
</dbReference>
<comment type="caution">
    <text evidence="2">The sequence shown here is derived from an EMBL/GenBank/DDBJ whole genome shotgun (WGS) entry which is preliminary data.</text>
</comment>
<dbReference type="OrthoDB" id="5840532at2759"/>
<evidence type="ECO:0008006" key="4">
    <source>
        <dbReference type="Google" id="ProtNLM"/>
    </source>
</evidence>
<evidence type="ECO:0000313" key="3">
    <source>
        <dbReference type="Proteomes" id="UP000027920"/>
    </source>
</evidence>
<dbReference type="Gene3D" id="3.40.50.720">
    <property type="entry name" value="NAD(P)-binding Rossmann-like Domain"/>
    <property type="match status" value="1"/>
</dbReference>
<organism evidence="2 3">
    <name type="scientific">Exophiala aquamarina CBS 119918</name>
    <dbReference type="NCBI Taxonomy" id="1182545"/>
    <lineage>
        <taxon>Eukaryota</taxon>
        <taxon>Fungi</taxon>
        <taxon>Dikarya</taxon>
        <taxon>Ascomycota</taxon>
        <taxon>Pezizomycotina</taxon>
        <taxon>Eurotiomycetes</taxon>
        <taxon>Chaetothyriomycetidae</taxon>
        <taxon>Chaetothyriales</taxon>
        <taxon>Herpotrichiellaceae</taxon>
        <taxon>Exophiala</taxon>
    </lineage>
</organism>
<proteinExistence type="inferred from homology"/>
<dbReference type="CDD" id="cd05233">
    <property type="entry name" value="SDR_c"/>
    <property type="match status" value="1"/>
</dbReference>
<dbReference type="Pfam" id="PF00106">
    <property type="entry name" value="adh_short"/>
    <property type="match status" value="1"/>
</dbReference>
<dbReference type="VEuPathDB" id="FungiDB:A1O9_06616"/>
<dbReference type="SUPFAM" id="SSF51735">
    <property type="entry name" value="NAD(P)-binding Rossmann-fold domains"/>
    <property type="match status" value="1"/>
</dbReference>
<dbReference type="AlphaFoldDB" id="A0A072PT49"/>
<keyword evidence="3" id="KW-1185">Reference proteome</keyword>
<dbReference type="PRINTS" id="PR00081">
    <property type="entry name" value="GDHRDH"/>
</dbReference>
<evidence type="ECO:0000313" key="2">
    <source>
        <dbReference type="EMBL" id="KEF58690.1"/>
    </source>
</evidence>
<dbReference type="PANTHER" id="PTHR42760">
    <property type="entry name" value="SHORT-CHAIN DEHYDROGENASES/REDUCTASES FAMILY MEMBER"/>
    <property type="match status" value="1"/>
</dbReference>
<dbReference type="GeneID" id="25281533"/>
<dbReference type="EMBL" id="AMGV01000004">
    <property type="protein sequence ID" value="KEF58690.1"/>
    <property type="molecule type" value="Genomic_DNA"/>
</dbReference>
<dbReference type="InterPro" id="IPR002347">
    <property type="entry name" value="SDR_fam"/>
</dbReference>
<name>A0A072PT49_9EURO</name>
<comment type="similarity">
    <text evidence="1">Belongs to the short-chain dehydrogenases/reductases (SDR) family.</text>
</comment>
<reference evidence="2 3" key="1">
    <citation type="submission" date="2013-03" db="EMBL/GenBank/DDBJ databases">
        <title>The Genome Sequence of Exophiala aquamarina CBS 119918.</title>
        <authorList>
            <consortium name="The Broad Institute Genomics Platform"/>
            <person name="Cuomo C."/>
            <person name="de Hoog S."/>
            <person name="Gorbushina A."/>
            <person name="Walker B."/>
            <person name="Young S.K."/>
            <person name="Zeng Q."/>
            <person name="Gargeya S."/>
            <person name="Fitzgerald M."/>
            <person name="Haas B."/>
            <person name="Abouelleil A."/>
            <person name="Allen A.W."/>
            <person name="Alvarado L."/>
            <person name="Arachchi H.M."/>
            <person name="Berlin A.M."/>
            <person name="Chapman S.B."/>
            <person name="Gainer-Dewar J."/>
            <person name="Goldberg J."/>
            <person name="Griggs A."/>
            <person name="Gujja S."/>
            <person name="Hansen M."/>
            <person name="Howarth C."/>
            <person name="Imamovic A."/>
            <person name="Ireland A."/>
            <person name="Larimer J."/>
            <person name="McCowan C."/>
            <person name="Murphy C."/>
            <person name="Pearson M."/>
            <person name="Poon T.W."/>
            <person name="Priest M."/>
            <person name="Roberts A."/>
            <person name="Saif S."/>
            <person name="Shea T."/>
            <person name="Sisk P."/>
            <person name="Sykes S."/>
            <person name="Wortman J."/>
            <person name="Nusbaum C."/>
            <person name="Birren B."/>
        </authorList>
    </citation>
    <scope>NUCLEOTIDE SEQUENCE [LARGE SCALE GENOMIC DNA]</scope>
    <source>
        <strain evidence="2 3">CBS 119918</strain>
    </source>
</reference>
<evidence type="ECO:0000256" key="1">
    <source>
        <dbReference type="ARBA" id="ARBA00006484"/>
    </source>
</evidence>
<dbReference type="Proteomes" id="UP000027920">
    <property type="component" value="Unassembled WGS sequence"/>
</dbReference>